<evidence type="ECO:0000256" key="2">
    <source>
        <dbReference type="ARBA" id="ARBA00022737"/>
    </source>
</evidence>
<dbReference type="AlphaFoldDB" id="Q4N147"/>
<dbReference type="GO" id="GO:0048188">
    <property type="term" value="C:Set1C/COMPASS complex"/>
    <property type="evidence" value="ECO:0007669"/>
    <property type="project" value="TreeGrafter"/>
</dbReference>
<dbReference type="STRING" id="5875.Q4N147"/>
<dbReference type="VEuPathDB" id="PiroplasmaDB:TpMuguga_04g00902"/>
<keyword evidence="5" id="KW-1185">Reference proteome</keyword>
<dbReference type="GO" id="GO:0042393">
    <property type="term" value="F:histone binding"/>
    <property type="evidence" value="ECO:0007669"/>
    <property type="project" value="TreeGrafter"/>
</dbReference>
<organism evidence="4 5">
    <name type="scientific">Theileria parva</name>
    <name type="common">East coast fever infection agent</name>
    <dbReference type="NCBI Taxonomy" id="5875"/>
    <lineage>
        <taxon>Eukaryota</taxon>
        <taxon>Sar</taxon>
        <taxon>Alveolata</taxon>
        <taxon>Apicomplexa</taxon>
        <taxon>Aconoidasida</taxon>
        <taxon>Piroplasmida</taxon>
        <taxon>Theileriidae</taxon>
        <taxon>Theileria</taxon>
    </lineage>
</organism>
<dbReference type="EMBL" id="AAGK01000004">
    <property type="protein sequence ID" value="EAN32256.1"/>
    <property type="molecule type" value="Genomic_DNA"/>
</dbReference>
<evidence type="ECO:0000256" key="3">
    <source>
        <dbReference type="SAM" id="MobiDB-lite"/>
    </source>
</evidence>
<feature type="region of interest" description="Disordered" evidence="3">
    <location>
        <begin position="137"/>
        <end position="193"/>
    </location>
</feature>
<dbReference type="Pfam" id="PF00400">
    <property type="entry name" value="WD40"/>
    <property type="match status" value="1"/>
</dbReference>
<keyword evidence="1" id="KW-0853">WD repeat</keyword>
<protein>
    <submittedName>
        <fullName evidence="4">Uncharacterized protein</fullName>
    </submittedName>
</protein>
<dbReference type="Proteomes" id="UP000001949">
    <property type="component" value="Unassembled WGS sequence"/>
</dbReference>
<evidence type="ECO:0000313" key="5">
    <source>
        <dbReference type="Proteomes" id="UP000001949"/>
    </source>
</evidence>
<sequence>MESLYEHHTMLKPQNSFGKGVNDLPNMKSYMKQRSINFDENVAYKEIGELGGGSSADETEADECYIDSIRKGYQTRLKSVPLFSKYTFKDSVIPVGDPKHHARKSALYNRTECLEAHYIAHFDVRNKATRLTEELKSFNKSGSEDSEESETNEEFYSFEKIIEEPRRSENSKIDSRRSETSKIDSRRSENSKIDSRKSLSVKFSVSEVENKRESVNPKNDESHDRLDKFIADLGDLQKINQKNEEPSKQDANKEPIIEQIKMKAKQEEFEVFGDSDKSFDLDGDSSYDNRCSTQDDEVNVFYVSKDKNFLITGTLEGFVNVWALLSPFTRDELDHLTEDETYNTKNKKILRWSSLGIEPDLSFKAHEAGILSVQIMPKSFDNNKSDHVLVTTSYDKKLKVWRLSNLCKISNKRNFNVYGGSHDRKEVRKRTKKIKIQLLGQLEMIEDEFVEAVYIPILNEIIVTSFFGTIEKFKLLGVDNGNRQKRAKNSLVSVTKVTNEDNHVTVGSLSTGHNYYAIGTQNGEVKVYDVKDLSLVATFMCRNNKGFNKEGRTVSGIEWNKKENFILVTTMDSRIRLLSLTNSDSSSGISLRLLKKEKKLEFVEKFKGHINKRRGFKARFLGTNEEFVICPCETGRILIWCIVSPSYYPEEPLKEEVEDRELPVKNKYHITFKIKDKYLLENMNIYNLCEWEKLFKIIKDYRKELDENMEQQQGCLVFRRPKEPENKYISPVKDILLISATKDNELKFSGLDINYFQ</sequence>
<keyword evidence="2" id="KW-0677">Repeat</keyword>
<dbReference type="InterPro" id="IPR001680">
    <property type="entry name" value="WD40_rpt"/>
</dbReference>
<dbReference type="InParanoid" id="Q4N147"/>
<dbReference type="PANTHER" id="PTHR22847:SF637">
    <property type="entry name" value="WD REPEAT DOMAIN 5B"/>
    <property type="match status" value="1"/>
</dbReference>
<dbReference type="InterPro" id="IPR015943">
    <property type="entry name" value="WD40/YVTN_repeat-like_dom_sf"/>
</dbReference>
<dbReference type="PANTHER" id="PTHR22847">
    <property type="entry name" value="WD40 REPEAT PROTEIN"/>
    <property type="match status" value="1"/>
</dbReference>
<evidence type="ECO:0000313" key="4">
    <source>
        <dbReference type="EMBL" id="EAN32256.1"/>
    </source>
</evidence>
<gene>
    <name evidence="4" type="ordered locus">TP04_0902</name>
</gene>
<dbReference type="InterPro" id="IPR036322">
    <property type="entry name" value="WD40_repeat_dom_sf"/>
</dbReference>
<name>Q4N147_THEPA</name>
<accession>Q4N147</accession>
<dbReference type="RefSeq" id="XP_764539.1">
    <property type="nucleotide sequence ID" value="XM_759446.1"/>
</dbReference>
<dbReference type="OMA" id="ICPCETG"/>
<dbReference type="eggNOG" id="KOG0283">
    <property type="taxonomic scope" value="Eukaryota"/>
</dbReference>
<dbReference type="Gene3D" id="2.130.10.10">
    <property type="entry name" value="YVTN repeat-like/Quinoprotein amine dehydrogenase"/>
    <property type="match status" value="1"/>
</dbReference>
<feature type="compositionally biased region" description="Basic and acidic residues" evidence="3">
    <location>
        <begin position="160"/>
        <end position="193"/>
    </location>
</feature>
<evidence type="ECO:0000256" key="1">
    <source>
        <dbReference type="ARBA" id="ARBA00022574"/>
    </source>
</evidence>
<proteinExistence type="predicted"/>
<dbReference type="SMART" id="SM00320">
    <property type="entry name" value="WD40"/>
    <property type="match status" value="4"/>
</dbReference>
<reference evidence="4 5" key="1">
    <citation type="journal article" date="2005" name="Science">
        <title>Genome sequence of Theileria parva, a bovine pathogen that transforms lymphocytes.</title>
        <authorList>
            <person name="Gardner M.J."/>
            <person name="Bishop R."/>
            <person name="Shah T."/>
            <person name="de Villiers E.P."/>
            <person name="Carlton J.M."/>
            <person name="Hall N."/>
            <person name="Ren Q."/>
            <person name="Paulsen I.T."/>
            <person name="Pain A."/>
            <person name="Berriman M."/>
            <person name="Wilson R.J.M."/>
            <person name="Sato S."/>
            <person name="Ralph S.A."/>
            <person name="Mann D.J."/>
            <person name="Xiong Z."/>
            <person name="Shallom S.J."/>
            <person name="Weidman J."/>
            <person name="Jiang L."/>
            <person name="Lynn J."/>
            <person name="Weaver B."/>
            <person name="Shoaibi A."/>
            <person name="Domingo A.R."/>
            <person name="Wasawo D."/>
            <person name="Crabtree J."/>
            <person name="Wortman J.R."/>
            <person name="Haas B."/>
            <person name="Angiuoli S.V."/>
            <person name="Creasy T.H."/>
            <person name="Lu C."/>
            <person name="Suh B."/>
            <person name="Silva J.C."/>
            <person name="Utterback T.R."/>
            <person name="Feldblyum T.V."/>
            <person name="Pertea M."/>
            <person name="Allen J."/>
            <person name="Nierman W.C."/>
            <person name="Taracha E.L.N."/>
            <person name="Salzberg S.L."/>
            <person name="White O.R."/>
            <person name="Fitzhugh H.A."/>
            <person name="Morzaria S."/>
            <person name="Venter J.C."/>
            <person name="Fraser C.M."/>
            <person name="Nene V."/>
        </authorList>
    </citation>
    <scope>NUCLEOTIDE SEQUENCE [LARGE SCALE GENOMIC DNA]</scope>
    <source>
        <strain evidence="4 5">Muguga</strain>
    </source>
</reference>
<dbReference type="KEGG" id="tpv:TP04_0902"/>
<comment type="caution">
    <text evidence="4">The sequence shown here is derived from an EMBL/GenBank/DDBJ whole genome shotgun (WGS) entry which is preliminary data.</text>
</comment>
<dbReference type="SUPFAM" id="SSF50978">
    <property type="entry name" value="WD40 repeat-like"/>
    <property type="match status" value="1"/>
</dbReference>
<feature type="compositionally biased region" description="Acidic residues" evidence="3">
    <location>
        <begin position="144"/>
        <end position="153"/>
    </location>
</feature>
<dbReference type="GeneID" id="3500719"/>